<evidence type="ECO:0000256" key="2">
    <source>
        <dbReference type="PROSITE-ProRule" id="PRU00302"/>
    </source>
</evidence>
<dbReference type="InterPro" id="IPR013320">
    <property type="entry name" value="ConA-like_dom_sf"/>
</dbReference>
<feature type="domain" description="Sushi" evidence="5">
    <location>
        <begin position="1"/>
        <end position="40"/>
    </location>
</feature>
<dbReference type="EMBL" id="CAJPWZ010001865">
    <property type="protein sequence ID" value="CAG2226023.1"/>
    <property type="molecule type" value="Genomic_DNA"/>
</dbReference>
<dbReference type="AlphaFoldDB" id="A0A8S3T2K1"/>
<dbReference type="SMART" id="SM00032">
    <property type="entry name" value="CCP"/>
    <property type="match status" value="2"/>
</dbReference>
<dbReference type="InterPro" id="IPR051560">
    <property type="entry name" value="MAM_domain-containing"/>
</dbReference>
<keyword evidence="3" id="KW-0812">Transmembrane</keyword>
<dbReference type="Proteomes" id="UP000683360">
    <property type="component" value="Unassembled WGS sequence"/>
</dbReference>
<evidence type="ECO:0000313" key="7">
    <source>
        <dbReference type="Proteomes" id="UP000683360"/>
    </source>
</evidence>
<dbReference type="GO" id="GO:0016020">
    <property type="term" value="C:membrane"/>
    <property type="evidence" value="ECO:0007669"/>
    <property type="project" value="InterPro"/>
</dbReference>
<dbReference type="InterPro" id="IPR000436">
    <property type="entry name" value="Sushi_SCR_CCP_dom"/>
</dbReference>
<organism evidence="6 7">
    <name type="scientific">Mytilus edulis</name>
    <name type="common">Blue mussel</name>
    <dbReference type="NCBI Taxonomy" id="6550"/>
    <lineage>
        <taxon>Eukaryota</taxon>
        <taxon>Metazoa</taxon>
        <taxon>Spiralia</taxon>
        <taxon>Lophotrochozoa</taxon>
        <taxon>Mollusca</taxon>
        <taxon>Bivalvia</taxon>
        <taxon>Autobranchia</taxon>
        <taxon>Pteriomorphia</taxon>
        <taxon>Mytilida</taxon>
        <taxon>Mytiloidea</taxon>
        <taxon>Mytilidae</taxon>
        <taxon>Mytilinae</taxon>
        <taxon>Mytilus</taxon>
    </lineage>
</organism>
<sequence>MRARNRIARFRCYRNYKLFGAKIIICSGDKWSLPPPVCVRNGCDEIPSSGNLKVTKNQGGAVLEFNCAPTLKLIGEKLITCNGTAWSAPVPSCKSNVEPENYCDFEYENICGWQHDKLANFEWKWNSGTTPTRHTGPTYDHTLGKGGNGHYMFMESSSPIKINDTARLLSQYYPATTGGLCFEIWYHMWGVVGYNQVGRSKIYIEELGQTDTLSQTANFEVSGNQGDEWIKGQFPVGERKTFFRFIIEGTKLKSYLSDIAVDDPKLYNCSDDYTDSTLRYQETTAIDTTESDYTDSTLRYLETTAIDTTESAVQTTTIYHRPFETTEAPSSLTTTVTRLVKTTDELAASHTDYTDSTLSYQETTAIDTTKSGSETTTIYRRPIETTEASSSLATTVTRLVKTEELAASPTDNMDITRSNQEITAINTTEANVQNPTQNVLMIGIGVGIVISLMTVTSTIYAHHKSAENKMFSKKKRNR</sequence>
<dbReference type="PROSITE" id="PS50060">
    <property type="entry name" value="MAM_2"/>
    <property type="match status" value="1"/>
</dbReference>
<feature type="domain" description="MAM" evidence="4">
    <location>
        <begin position="101"/>
        <end position="271"/>
    </location>
</feature>
<dbReference type="InterPro" id="IPR035976">
    <property type="entry name" value="Sushi/SCR/CCP_sf"/>
</dbReference>
<dbReference type="InterPro" id="IPR000998">
    <property type="entry name" value="MAM_dom"/>
</dbReference>
<proteinExistence type="predicted"/>
<keyword evidence="1" id="KW-1015">Disulfide bond</keyword>
<evidence type="ECO:0000259" key="5">
    <source>
        <dbReference type="PROSITE" id="PS50923"/>
    </source>
</evidence>
<comment type="caution">
    <text evidence="2">Lacks conserved residue(s) required for the propagation of feature annotation.</text>
</comment>
<dbReference type="SUPFAM" id="SSF49899">
    <property type="entry name" value="Concanavalin A-like lectins/glucanases"/>
    <property type="match status" value="1"/>
</dbReference>
<dbReference type="OrthoDB" id="6162141at2759"/>
<feature type="transmembrane region" description="Helical" evidence="3">
    <location>
        <begin position="439"/>
        <end position="461"/>
    </location>
</feature>
<dbReference type="PANTHER" id="PTHR23282:SF101">
    <property type="entry name" value="MAM DOMAIN-CONTAINING PROTEIN"/>
    <property type="match status" value="1"/>
</dbReference>
<keyword evidence="2" id="KW-0768">Sushi</keyword>
<feature type="domain" description="Sushi" evidence="5">
    <location>
        <begin position="41"/>
        <end position="95"/>
    </location>
</feature>
<gene>
    <name evidence="6" type="ORF">MEDL_39067</name>
</gene>
<keyword evidence="7" id="KW-1185">Reference proteome</keyword>
<comment type="caution">
    <text evidence="6">The sequence shown here is derived from an EMBL/GenBank/DDBJ whole genome shotgun (WGS) entry which is preliminary data.</text>
</comment>
<dbReference type="SUPFAM" id="SSF57535">
    <property type="entry name" value="Complement control module/SCR domain"/>
    <property type="match status" value="2"/>
</dbReference>
<protein>
    <submittedName>
        <fullName evidence="6">Uncharacterized protein</fullName>
    </submittedName>
</protein>
<dbReference type="SMART" id="SM00137">
    <property type="entry name" value="MAM"/>
    <property type="match status" value="1"/>
</dbReference>
<accession>A0A8S3T2K1</accession>
<dbReference type="CDD" id="cd00033">
    <property type="entry name" value="CCP"/>
    <property type="match status" value="2"/>
</dbReference>
<evidence type="ECO:0000259" key="4">
    <source>
        <dbReference type="PROSITE" id="PS50060"/>
    </source>
</evidence>
<evidence type="ECO:0000256" key="3">
    <source>
        <dbReference type="SAM" id="Phobius"/>
    </source>
</evidence>
<dbReference type="CDD" id="cd06263">
    <property type="entry name" value="MAM"/>
    <property type="match status" value="1"/>
</dbReference>
<reference evidence="6" key="1">
    <citation type="submission" date="2021-03" db="EMBL/GenBank/DDBJ databases">
        <authorList>
            <person name="Bekaert M."/>
        </authorList>
    </citation>
    <scope>NUCLEOTIDE SEQUENCE</scope>
</reference>
<keyword evidence="3" id="KW-0472">Membrane</keyword>
<keyword evidence="3" id="KW-1133">Transmembrane helix</keyword>
<dbReference type="Pfam" id="PF00629">
    <property type="entry name" value="MAM"/>
    <property type="match status" value="1"/>
</dbReference>
<evidence type="ECO:0000256" key="1">
    <source>
        <dbReference type="ARBA" id="ARBA00023157"/>
    </source>
</evidence>
<dbReference type="Pfam" id="PF00084">
    <property type="entry name" value="Sushi"/>
    <property type="match status" value="2"/>
</dbReference>
<dbReference type="PANTHER" id="PTHR23282">
    <property type="entry name" value="APICAL ENDOSOMAL GLYCOPROTEIN PRECURSOR"/>
    <property type="match status" value="1"/>
</dbReference>
<evidence type="ECO:0000313" key="6">
    <source>
        <dbReference type="EMBL" id="CAG2226023.1"/>
    </source>
</evidence>
<dbReference type="Gene3D" id="2.60.120.200">
    <property type="match status" value="1"/>
</dbReference>
<name>A0A8S3T2K1_MYTED</name>
<dbReference type="PROSITE" id="PS50923">
    <property type="entry name" value="SUSHI"/>
    <property type="match status" value="2"/>
</dbReference>
<dbReference type="Gene3D" id="2.10.70.10">
    <property type="entry name" value="Complement Module, domain 1"/>
    <property type="match status" value="2"/>
</dbReference>